<proteinExistence type="predicted"/>
<accession>A0A8S5RSY0</accession>
<dbReference type="InterPro" id="IPR057876">
    <property type="entry name" value="crAss_THA"/>
</dbReference>
<protein>
    <submittedName>
        <fullName evidence="1">Uncharacterized protein</fullName>
    </submittedName>
</protein>
<evidence type="ECO:0000313" key="1">
    <source>
        <dbReference type="EMBL" id="DAE92608.1"/>
    </source>
</evidence>
<sequence length="216" mass="24850">MIHFNELRISQDNRFLIIDVSVDNQDYFDDVLLDSIVIDTQDTFVMNGPSDNPLYVYNVEDAYDLTYSLPEQCNCNPVRVEEDESYCFTYGTQQMKNVRLELSIQDLKVSPCSTMFFVYVKSKGTPSTDTPCGFDKDQILGTVINLQPIYKQTLKYLKEVECDCNIPKGFIDMILKLKAIELCVRTGNYPQAIKYWNKFFIKNNCKSPTSNCGCYG</sequence>
<organism evidence="1">
    <name type="scientific">CrAss-like virus sp. ctZ6R2</name>
    <dbReference type="NCBI Taxonomy" id="2827629"/>
    <lineage>
        <taxon>Viruses</taxon>
        <taxon>Duplodnaviria</taxon>
        <taxon>Heunggongvirae</taxon>
        <taxon>Uroviricota</taxon>
        <taxon>Caudoviricetes</taxon>
        <taxon>Crassvirales</taxon>
    </lineage>
</organism>
<reference evidence="1" key="1">
    <citation type="journal article" date="2021" name="Proc. Natl. Acad. Sci. U.S.A.">
        <title>A Catalog of Tens of Thousands of Viruses from Human Metagenomes Reveals Hidden Associations with Chronic Diseases.</title>
        <authorList>
            <person name="Tisza M.J."/>
            <person name="Buck C.B."/>
        </authorList>
    </citation>
    <scope>NUCLEOTIDE SEQUENCE</scope>
    <source>
        <strain evidence="1">CtZ6R2</strain>
    </source>
</reference>
<name>A0A8S5RSY0_9CAUD</name>
<dbReference type="Pfam" id="PF25724">
    <property type="entry name" value="crAss_THA"/>
    <property type="match status" value="1"/>
</dbReference>
<dbReference type="EMBL" id="BK057804">
    <property type="protein sequence ID" value="DAE92608.1"/>
    <property type="molecule type" value="Genomic_DNA"/>
</dbReference>